<organism evidence="2 3">
    <name type="scientific">Ferrimonas aestuarii</name>
    <dbReference type="NCBI Taxonomy" id="2569539"/>
    <lineage>
        <taxon>Bacteria</taxon>
        <taxon>Pseudomonadati</taxon>
        <taxon>Pseudomonadota</taxon>
        <taxon>Gammaproteobacteria</taxon>
        <taxon>Alteromonadales</taxon>
        <taxon>Ferrimonadaceae</taxon>
        <taxon>Ferrimonas</taxon>
    </lineage>
</organism>
<evidence type="ECO:0000256" key="1">
    <source>
        <dbReference type="SAM" id="Phobius"/>
    </source>
</evidence>
<dbReference type="OrthoDB" id="798937at2"/>
<dbReference type="InterPro" id="IPR020010">
    <property type="entry name" value="CHP03503"/>
</dbReference>
<dbReference type="RefSeq" id="WP_136864792.1">
    <property type="nucleotide sequence ID" value="NZ_SWCJ01000018.1"/>
</dbReference>
<sequence>MKSWLVKGVIPFLCLWFSGAVLAKTVSPQTLKLLDNRFRVDYGIDVITLLIQREPNSDPVIIVQPDGSKWYAHRHPPELKWTKGYSGDMIKIPNPTPGPWQLIGEVSKHSKILLISDVTLELDPLPARVFRGQRIKLTAAIEGDDQRLAIRDFHQMLSWQVQLSSANRQGDENYAAGVRKIGGFTDTGTSLDERPNDGIFTSSLNFNQPSGLYHLKLEASNEVFSRIIEQDLEIVPQPFRLSVPDILGVAPEDYQLNVEVDVEELMPNELHLSLHLRSPSGMVTDLNISPTQPQQQIQLENVMQLGSYSINGEAVGTTAAGEEFFLTLPELSFYLAPPPPPPPSAQERAEQVRQQIAERDEAAQVRVVSVVIGFNLALLLVGGGALIFWRKRQRLVQQLHQVKEEEEPQIEANNIDLTS</sequence>
<keyword evidence="3" id="KW-1185">Reference proteome</keyword>
<keyword evidence="1" id="KW-1133">Transmembrane helix</keyword>
<dbReference type="EMBL" id="SWCJ01000018">
    <property type="protein sequence ID" value="TKB51703.1"/>
    <property type="molecule type" value="Genomic_DNA"/>
</dbReference>
<dbReference type="AlphaFoldDB" id="A0A4U1BKE3"/>
<accession>A0A4U1BKE3</accession>
<gene>
    <name evidence="2" type="ORF">FCL42_17850</name>
</gene>
<dbReference type="Proteomes" id="UP000305675">
    <property type="component" value="Unassembled WGS sequence"/>
</dbReference>
<evidence type="ECO:0000313" key="3">
    <source>
        <dbReference type="Proteomes" id="UP000305675"/>
    </source>
</evidence>
<keyword evidence="1" id="KW-0472">Membrane</keyword>
<proteinExistence type="predicted"/>
<feature type="transmembrane region" description="Helical" evidence="1">
    <location>
        <begin position="367"/>
        <end position="389"/>
    </location>
</feature>
<protein>
    <submittedName>
        <fullName evidence="2">TIGR03503 family protein</fullName>
    </submittedName>
</protein>
<evidence type="ECO:0000313" key="2">
    <source>
        <dbReference type="EMBL" id="TKB51703.1"/>
    </source>
</evidence>
<name>A0A4U1BKE3_9GAMM</name>
<reference evidence="2 3" key="1">
    <citation type="submission" date="2019-04" db="EMBL/GenBank/DDBJ databases">
        <authorList>
            <person name="Hwang J.C."/>
        </authorList>
    </citation>
    <scope>NUCLEOTIDE SEQUENCE [LARGE SCALE GENOMIC DNA]</scope>
    <source>
        <strain evidence="2 3">IMCC35002</strain>
    </source>
</reference>
<keyword evidence="1" id="KW-0812">Transmembrane</keyword>
<comment type="caution">
    <text evidence="2">The sequence shown here is derived from an EMBL/GenBank/DDBJ whole genome shotgun (WGS) entry which is preliminary data.</text>
</comment>
<dbReference type="NCBIfam" id="TIGR03503">
    <property type="entry name" value="TIGR03503 family protein"/>
    <property type="match status" value="1"/>
</dbReference>